<reference evidence="1" key="1">
    <citation type="submission" date="2022-04" db="EMBL/GenBank/DDBJ databases">
        <title>Carnegiea gigantea Genome sequencing and assembly v2.</title>
        <authorList>
            <person name="Copetti D."/>
            <person name="Sanderson M.J."/>
            <person name="Burquez A."/>
            <person name="Wojciechowski M.F."/>
        </authorList>
    </citation>
    <scope>NUCLEOTIDE SEQUENCE</scope>
    <source>
        <strain evidence="1">SGP5-SGP5p</strain>
        <tissue evidence="1">Aerial part</tissue>
    </source>
</reference>
<gene>
    <name evidence="1" type="ORF">Cgig2_030887</name>
</gene>
<evidence type="ECO:0000313" key="2">
    <source>
        <dbReference type="Proteomes" id="UP001153076"/>
    </source>
</evidence>
<protein>
    <submittedName>
        <fullName evidence="1">Uncharacterized protein</fullName>
    </submittedName>
</protein>
<accession>A0A9Q1KGK1</accession>
<name>A0A9Q1KGK1_9CARY</name>
<dbReference type="Proteomes" id="UP001153076">
    <property type="component" value="Unassembled WGS sequence"/>
</dbReference>
<sequence>MKALYLSNIWESPNNKQVVKTGLQSINRQDTCQNQAMVIQAHLLCRHNCAGKVNSTGLYSFWAAIFVLPEEVINKGVDLRNLECWNKACIAELVWAIAEKKRCATESKDWWEYAPKQDSCSSGGAPLITNGSGSMAKAILSQLALNPVSMSAVKSHRQGWFGVG</sequence>
<keyword evidence="2" id="KW-1185">Reference proteome</keyword>
<dbReference type="AlphaFoldDB" id="A0A9Q1KGK1"/>
<evidence type="ECO:0000313" key="1">
    <source>
        <dbReference type="EMBL" id="KAJ8443119.1"/>
    </source>
</evidence>
<organism evidence="1 2">
    <name type="scientific">Carnegiea gigantea</name>
    <dbReference type="NCBI Taxonomy" id="171969"/>
    <lineage>
        <taxon>Eukaryota</taxon>
        <taxon>Viridiplantae</taxon>
        <taxon>Streptophyta</taxon>
        <taxon>Embryophyta</taxon>
        <taxon>Tracheophyta</taxon>
        <taxon>Spermatophyta</taxon>
        <taxon>Magnoliopsida</taxon>
        <taxon>eudicotyledons</taxon>
        <taxon>Gunneridae</taxon>
        <taxon>Pentapetalae</taxon>
        <taxon>Caryophyllales</taxon>
        <taxon>Cactineae</taxon>
        <taxon>Cactaceae</taxon>
        <taxon>Cactoideae</taxon>
        <taxon>Echinocereeae</taxon>
        <taxon>Carnegiea</taxon>
    </lineage>
</organism>
<dbReference type="EMBL" id="JAKOGI010000126">
    <property type="protein sequence ID" value="KAJ8443119.1"/>
    <property type="molecule type" value="Genomic_DNA"/>
</dbReference>
<comment type="caution">
    <text evidence="1">The sequence shown here is derived from an EMBL/GenBank/DDBJ whole genome shotgun (WGS) entry which is preliminary data.</text>
</comment>
<proteinExistence type="predicted"/>